<sequence length="568" mass="65941">MTLEQSRDSPVFQPDIKNIEALAALAAKHVRTLIGASEEPFELPTANPERHLSPDEEVKQLRAEKDYIDTQLNQDLQCTEILRRALKSTKQIRFKHDWRHREIEWKLAIMMETRTAKLPRLPGEVLSKICDEYRHMKKEQRGGKPKTTSLELCDIICTGQHVPLKIQVGAVSPQSFRDIILHSGKAPLEVSTSGDFSTSESRHKANRTLRTLKNAMEFRDRWRTLTVEEDNMDAVDFVLQCCQSALPHVRVLNISGKFVEESMERKSWPSVVSMTFHIPCLRVAKVPLGYITFSKWLFQYVTGLCLRLPERLDKPEDLVGCLQNLAGIRRLTLRASGKFHLESYRTETVASMPSLEELELMFDELDIDILTRMLRSFLCQNVRKYIAHFDPLFEHYEVSTKVKTRDPDFWERWTKESHDFTVDLWSFLNEIFPALEDITFGNHHMKRSPGDGLYLSVRMMTAWDADFMSILAEPLDAVGVRLFSRLSSITFGASKYEEQHLQCDTTLRLAIARAQQHDVSDIHSVMIYGLHRVKVEFEFDALRFHIPNLHFEWTDERSNWTEGWLFTV</sequence>
<dbReference type="Proteomes" id="UP000294933">
    <property type="component" value="Unassembled WGS sequence"/>
</dbReference>
<keyword evidence="2" id="KW-1185">Reference proteome</keyword>
<dbReference type="VEuPathDB" id="FungiDB:BD410DRAFT_901762"/>
<organism evidence="1 2">
    <name type="scientific">Rickenella mellea</name>
    <dbReference type="NCBI Taxonomy" id="50990"/>
    <lineage>
        <taxon>Eukaryota</taxon>
        <taxon>Fungi</taxon>
        <taxon>Dikarya</taxon>
        <taxon>Basidiomycota</taxon>
        <taxon>Agaricomycotina</taxon>
        <taxon>Agaricomycetes</taxon>
        <taxon>Hymenochaetales</taxon>
        <taxon>Rickenellaceae</taxon>
        <taxon>Rickenella</taxon>
    </lineage>
</organism>
<accession>A0A4Y7PPB9</accession>
<protein>
    <submittedName>
        <fullName evidence="1">Uncharacterized protein</fullName>
    </submittedName>
</protein>
<dbReference type="AlphaFoldDB" id="A0A4Y7PPB9"/>
<proteinExistence type="predicted"/>
<reference evidence="1 2" key="1">
    <citation type="submission" date="2018-06" db="EMBL/GenBank/DDBJ databases">
        <title>A transcriptomic atlas of mushroom development highlights an independent origin of complex multicellularity.</title>
        <authorList>
            <consortium name="DOE Joint Genome Institute"/>
            <person name="Krizsan K."/>
            <person name="Almasi E."/>
            <person name="Merenyi Z."/>
            <person name="Sahu N."/>
            <person name="Viragh M."/>
            <person name="Koszo T."/>
            <person name="Mondo S."/>
            <person name="Kiss B."/>
            <person name="Balint B."/>
            <person name="Kues U."/>
            <person name="Barry K."/>
            <person name="Hegedus J.C."/>
            <person name="Henrissat B."/>
            <person name="Johnson J."/>
            <person name="Lipzen A."/>
            <person name="Ohm R."/>
            <person name="Nagy I."/>
            <person name="Pangilinan J."/>
            <person name="Yan J."/>
            <person name="Xiong Y."/>
            <person name="Grigoriev I.V."/>
            <person name="Hibbett D.S."/>
            <person name="Nagy L.G."/>
        </authorList>
    </citation>
    <scope>NUCLEOTIDE SEQUENCE [LARGE SCALE GENOMIC DNA]</scope>
    <source>
        <strain evidence="1 2">SZMC22713</strain>
    </source>
</reference>
<gene>
    <name evidence="1" type="ORF">BD410DRAFT_901762</name>
</gene>
<evidence type="ECO:0000313" key="2">
    <source>
        <dbReference type="Proteomes" id="UP000294933"/>
    </source>
</evidence>
<name>A0A4Y7PPB9_9AGAM</name>
<evidence type="ECO:0000313" key="1">
    <source>
        <dbReference type="EMBL" id="TDL16876.1"/>
    </source>
</evidence>
<dbReference type="EMBL" id="ML170233">
    <property type="protein sequence ID" value="TDL16876.1"/>
    <property type="molecule type" value="Genomic_DNA"/>
</dbReference>